<dbReference type="InterPro" id="IPR003141">
    <property type="entry name" value="Pol/His_phosphatase_N"/>
</dbReference>
<dbReference type="Gene3D" id="3.30.210.10">
    <property type="entry name" value="DNA polymerase, thumb domain"/>
    <property type="match status" value="1"/>
</dbReference>
<dbReference type="GO" id="GO:0005829">
    <property type="term" value="C:cytosol"/>
    <property type="evidence" value="ECO:0007669"/>
    <property type="project" value="TreeGrafter"/>
</dbReference>
<evidence type="ECO:0000256" key="7">
    <source>
        <dbReference type="ARBA" id="ARBA00022634"/>
    </source>
</evidence>
<dbReference type="InterPro" id="IPR004013">
    <property type="entry name" value="PHP_dom"/>
</dbReference>
<dbReference type="Gene3D" id="3.30.460.10">
    <property type="entry name" value="Beta Polymerase, domain 2"/>
    <property type="match status" value="1"/>
</dbReference>
<keyword evidence="15" id="KW-0234">DNA repair</keyword>
<keyword evidence="10" id="KW-0235">DNA replication</keyword>
<keyword evidence="25" id="KW-0540">Nuclease</keyword>
<evidence type="ECO:0000313" key="25">
    <source>
        <dbReference type="EMBL" id="SPQ01670.1"/>
    </source>
</evidence>
<comment type="catalytic activity">
    <reaction evidence="19">
        <text>a 5'-end 2'-deoxyribose-2'-deoxyribonucleotide-DNA = (2E,4S)-4-hydroxypenten-2-al-5-phosphate + a 5'-end 5'-phospho-2'-deoxyribonucleoside-DNA + H(+)</text>
        <dbReference type="Rhea" id="RHEA:76255"/>
        <dbReference type="Rhea" id="RHEA-COMP:13180"/>
        <dbReference type="Rhea" id="RHEA-COMP:18657"/>
        <dbReference type="ChEBI" id="CHEBI:15378"/>
        <dbReference type="ChEBI" id="CHEBI:136412"/>
        <dbReference type="ChEBI" id="CHEBI:195194"/>
        <dbReference type="ChEBI" id="CHEBI:195195"/>
    </reaction>
</comment>
<organism evidence="25 26">
    <name type="scientific">Candidatus Sulfobium mesophilum</name>
    <dbReference type="NCBI Taxonomy" id="2016548"/>
    <lineage>
        <taxon>Bacteria</taxon>
        <taxon>Pseudomonadati</taxon>
        <taxon>Nitrospirota</taxon>
        <taxon>Nitrospiria</taxon>
        <taxon>Nitrospirales</taxon>
        <taxon>Nitrospiraceae</taxon>
        <taxon>Candidatus Sulfobium</taxon>
    </lineage>
</organism>
<dbReference type="InterPro" id="IPR029398">
    <property type="entry name" value="PolB_thumb"/>
</dbReference>
<comment type="cofactor">
    <cofactor evidence="1">
        <name>Mg(2+)</name>
        <dbReference type="ChEBI" id="CHEBI:18420"/>
    </cofactor>
</comment>
<feature type="domain" description="Helix-hairpin-helix DNA-binding motif class 1" evidence="22">
    <location>
        <begin position="125"/>
        <end position="144"/>
    </location>
</feature>
<dbReference type="SUPFAM" id="SSF81301">
    <property type="entry name" value="Nucleotidyltransferase"/>
    <property type="match status" value="1"/>
</dbReference>
<feature type="domain" description="DNA-directed DNA polymerase X" evidence="24">
    <location>
        <begin position="1"/>
        <end position="314"/>
    </location>
</feature>
<dbReference type="GO" id="GO:0003887">
    <property type="term" value="F:DNA-directed DNA polymerase activity"/>
    <property type="evidence" value="ECO:0007669"/>
    <property type="project" value="UniProtKB-KW"/>
</dbReference>
<comment type="catalytic activity">
    <reaction evidence="21">
        <text>DNA(n) + a 2'-deoxyribonucleoside 5'-triphosphate = DNA(n+1) + diphosphate</text>
        <dbReference type="Rhea" id="RHEA:22508"/>
        <dbReference type="Rhea" id="RHEA-COMP:17339"/>
        <dbReference type="Rhea" id="RHEA-COMP:17340"/>
        <dbReference type="ChEBI" id="CHEBI:33019"/>
        <dbReference type="ChEBI" id="CHEBI:61560"/>
        <dbReference type="ChEBI" id="CHEBI:173112"/>
        <dbReference type="EC" id="2.7.7.7"/>
    </reaction>
</comment>
<comment type="catalytic activity">
    <reaction evidence="18">
        <text>2'-deoxyribonucleotide-(2'-deoxyribose 5'-phosphate)-2'-deoxyribonucleotide-DNA = a 3'-end 2'-deoxyribonucleotide-(2,3-dehydro-2,3-deoxyribose 5'-phosphate)-DNA + a 5'-end 5'-phospho-2'-deoxyribonucleoside-DNA + H(+)</text>
        <dbReference type="Rhea" id="RHEA:66592"/>
        <dbReference type="Rhea" id="RHEA-COMP:13180"/>
        <dbReference type="Rhea" id="RHEA-COMP:16897"/>
        <dbReference type="Rhea" id="RHEA-COMP:17067"/>
        <dbReference type="ChEBI" id="CHEBI:15378"/>
        <dbReference type="ChEBI" id="CHEBI:136412"/>
        <dbReference type="ChEBI" id="CHEBI:157695"/>
        <dbReference type="ChEBI" id="CHEBI:167181"/>
        <dbReference type="EC" id="4.2.99.18"/>
    </reaction>
</comment>
<dbReference type="AlphaFoldDB" id="A0A2U3QK11"/>
<sequence>MKNIDISNIFNKMADLLEIKGENVFRIRAYRKAAFNIESLGKDISLLTQAELKDIPGIGGDLAGKIEEYLATGRLQAYEELIKDVPESLVTLLKVPGLGPKTVSLLYSRYNVKDIDALERLAREHELKKIPGIREKTETNILKGIEMLKRTSARYPIGKVLPVANDILGYLSGHAPVGKLSAAGSVRRWKETIGDIDILSTSEDPAAVMNAFTRMPDVKEILMKGPTKSTVVLEGGLQVDIRVVDEESYGAALAYFTGSKAHNIRLREIAVKGGLKLNEYGIFREKDSRKMGGAREEEIYEILKLQFVPPELREDTGEVEAASAHSLPHLLELKDIKGDLHVHSNWSDGNMELEDLAEVPIAKGYRYIAVTDHSKGLGVARGLHEERVIEQRKAIDAMNKKLRGFRLLAGIEINIKNDGGLDFDEEILKSFDIVVASVHSGFKQSKEQITKRILTAMENPFVSVIAHPSGRLIGEREAYEVDMEEVLQGASKTGTAIEINAYPLRLDLAEPYIRLAKSKGVSLAISTDSHNSGQFDNMVFGVSLARRGWLEKKDVLNTLDLNRLLIGIKKKRKTGKT</sequence>
<evidence type="ECO:0000256" key="8">
    <source>
        <dbReference type="ARBA" id="ARBA00022679"/>
    </source>
</evidence>
<gene>
    <name evidence="25" type="primary">polX</name>
    <name evidence="25" type="ORF">NBG4_650006</name>
</gene>
<keyword evidence="26" id="KW-1185">Reference proteome</keyword>
<comment type="function">
    <text evidence="20">Repair polymerase that plays a key role in base-excision repair. During this process, the damaged base is excised by specific DNA glycosylases, the DNA backbone is nicked at the abasic site by an apurinic/apyrimidic (AP) endonuclease, and POLB removes 5'-deoxyribose-phosphate from the preincised AP site acting as a 5'-deoxyribose-phosphate lyase (5'-dRP lyase); through its DNA polymerase activity, it adds one nucleotide to the 3' end of the arising single-nucleotide gap. Conducts 'gap-filling' DNA synthesis in a stepwise distributive fashion rather than in a processive fashion as for other DNA polymerases. It is also able to cleave sugar-phosphate bonds 3' to an intact AP site, acting as an AP lyase.</text>
</comment>
<evidence type="ECO:0000256" key="13">
    <source>
        <dbReference type="ARBA" id="ARBA00022932"/>
    </source>
</evidence>
<keyword evidence="6" id="KW-0488">Methylation</keyword>
<dbReference type="FunFam" id="3.20.20.140:FF:000047">
    <property type="entry name" value="PHP domain-containing protein"/>
    <property type="match status" value="1"/>
</dbReference>
<proteinExistence type="predicted"/>
<dbReference type="InterPro" id="IPR010996">
    <property type="entry name" value="HHH_MUS81"/>
</dbReference>
<evidence type="ECO:0000256" key="11">
    <source>
        <dbReference type="ARBA" id="ARBA00022763"/>
    </source>
</evidence>
<evidence type="ECO:0000256" key="16">
    <source>
        <dbReference type="ARBA" id="ARBA00035717"/>
    </source>
</evidence>
<dbReference type="InterPro" id="IPR047967">
    <property type="entry name" value="PolX_PHP"/>
</dbReference>
<dbReference type="GO" id="GO:0008270">
    <property type="term" value="F:zinc ion binding"/>
    <property type="evidence" value="ECO:0007669"/>
    <property type="project" value="TreeGrafter"/>
</dbReference>
<evidence type="ECO:0000256" key="2">
    <source>
        <dbReference type="ARBA" id="ARBA00004496"/>
    </source>
</evidence>
<evidence type="ECO:0000256" key="5">
    <source>
        <dbReference type="ARBA" id="ARBA00020020"/>
    </source>
</evidence>
<dbReference type="GO" id="GO:0140078">
    <property type="term" value="F:class I DNA-(apurinic or apyrimidinic site) endonuclease activity"/>
    <property type="evidence" value="ECO:0007669"/>
    <property type="project" value="UniProtKB-EC"/>
</dbReference>
<dbReference type="Pfam" id="PF14716">
    <property type="entry name" value="HHH_8"/>
    <property type="match status" value="1"/>
</dbReference>
<protein>
    <recommendedName>
        <fullName evidence="5">DNA polymerase beta</fullName>
        <ecNumber evidence="3">2.7.7.7</ecNumber>
        <ecNumber evidence="4">4.2.99.18</ecNumber>
    </recommendedName>
    <alternativeName>
        <fullName evidence="16">5'-deoxyribose-phosphate lyase</fullName>
    </alternativeName>
    <alternativeName>
        <fullName evidence="17">AP lyase</fullName>
    </alternativeName>
</protein>
<dbReference type="CDD" id="cd00141">
    <property type="entry name" value="NT_POLXc"/>
    <property type="match status" value="1"/>
</dbReference>
<dbReference type="PRINTS" id="PR00870">
    <property type="entry name" value="DNAPOLXBETA"/>
</dbReference>
<dbReference type="GO" id="GO:0042578">
    <property type="term" value="F:phosphoric ester hydrolase activity"/>
    <property type="evidence" value="ECO:0007669"/>
    <property type="project" value="TreeGrafter"/>
</dbReference>
<evidence type="ECO:0000259" key="24">
    <source>
        <dbReference type="SMART" id="SM00483"/>
    </source>
</evidence>
<dbReference type="Pfam" id="PF14520">
    <property type="entry name" value="HHH_5"/>
    <property type="match status" value="1"/>
</dbReference>
<accession>A0A2U3QK11</accession>
<evidence type="ECO:0000313" key="26">
    <source>
        <dbReference type="Proteomes" id="UP000245125"/>
    </source>
</evidence>
<dbReference type="Gene3D" id="3.20.20.140">
    <property type="entry name" value="Metal-dependent hydrolases"/>
    <property type="match status" value="1"/>
</dbReference>
<keyword evidence="11" id="KW-0227">DNA damage</keyword>
<comment type="subcellular location">
    <subcellularLocation>
        <location evidence="2">Cytoplasm</location>
    </subcellularLocation>
</comment>
<evidence type="ECO:0000256" key="3">
    <source>
        <dbReference type="ARBA" id="ARBA00012417"/>
    </source>
</evidence>
<evidence type="ECO:0000256" key="21">
    <source>
        <dbReference type="ARBA" id="ARBA00049244"/>
    </source>
</evidence>
<dbReference type="InterPro" id="IPR016195">
    <property type="entry name" value="Pol/histidinol_Pase-like"/>
</dbReference>
<dbReference type="GO" id="GO:0051575">
    <property type="term" value="F:5'-deoxyribose-5-phosphate lyase activity"/>
    <property type="evidence" value="ECO:0007669"/>
    <property type="project" value="RHEA"/>
</dbReference>
<evidence type="ECO:0000256" key="20">
    <source>
        <dbReference type="ARBA" id="ARBA00045548"/>
    </source>
</evidence>
<evidence type="ECO:0000256" key="6">
    <source>
        <dbReference type="ARBA" id="ARBA00022481"/>
    </source>
</evidence>
<dbReference type="CDD" id="cd07436">
    <property type="entry name" value="PHP_PolX"/>
    <property type="match status" value="1"/>
</dbReference>
<dbReference type="Pfam" id="PF14791">
    <property type="entry name" value="DNA_pol_B_thumb"/>
    <property type="match status" value="1"/>
</dbReference>
<evidence type="ECO:0000259" key="23">
    <source>
        <dbReference type="SMART" id="SM00481"/>
    </source>
</evidence>
<dbReference type="GO" id="GO:0003677">
    <property type="term" value="F:DNA binding"/>
    <property type="evidence" value="ECO:0007669"/>
    <property type="project" value="InterPro"/>
</dbReference>
<keyword evidence="25" id="KW-0269">Exonuclease</keyword>
<evidence type="ECO:0000259" key="22">
    <source>
        <dbReference type="SMART" id="SM00278"/>
    </source>
</evidence>
<evidence type="ECO:0000256" key="10">
    <source>
        <dbReference type="ARBA" id="ARBA00022705"/>
    </source>
</evidence>
<dbReference type="EC" id="4.2.99.18" evidence="4"/>
<dbReference type="SMART" id="SM00481">
    <property type="entry name" value="POLIIIAc"/>
    <property type="match status" value="1"/>
</dbReference>
<dbReference type="SUPFAM" id="SSF47802">
    <property type="entry name" value="DNA polymerase beta, N-terminal domain-like"/>
    <property type="match status" value="1"/>
</dbReference>
<feature type="domain" description="Polymerase/histidinol phosphatase N-terminal" evidence="23">
    <location>
        <begin position="338"/>
        <end position="417"/>
    </location>
</feature>
<keyword evidence="13" id="KW-0239">DNA-directed DNA polymerase</keyword>
<evidence type="ECO:0000256" key="18">
    <source>
        <dbReference type="ARBA" id="ARBA00044632"/>
    </source>
</evidence>
<dbReference type="SMART" id="SM00483">
    <property type="entry name" value="POLXc"/>
    <property type="match status" value="1"/>
</dbReference>
<keyword evidence="7" id="KW-0237">DNA synthesis</keyword>
<dbReference type="GO" id="GO:0004527">
    <property type="term" value="F:exonuclease activity"/>
    <property type="evidence" value="ECO:0007669"/>
    <property type="project" value="UniProtKB-KW"/>
</dbReference>
<evidence type="ECO:0000256" key="9">
    <source>
        <dbReference type="ARBA" id="ARBA00022695"/>
    </source>
</evidence>
<dbReference type="InterPro" id="IPR027421">
    <property type="entry name" value="DNA_pol_lamdba_lyase_dom_sf"/>
</dbReference>
<keyword evidence="25" id="KW-0378">Hydrolase</keyword>
<evidence type="ECO:0000256" key="17">
    <source>
        <dbReference type="ARBA" id="ARBA00035726"/>
    </source>
</evidence>
<feature type="domain" description="Helix-hairpin-helix DNA-binding motif class 1" evidence="22">
    <location>
        <begin position="90"/>
        <end position="109"/>
    </location>
</feature>
<keyword evidence="12" id="KW-0832">Ubl conjugation</keyword>
<dbReference type="SMART" id="SM00278">
    <property type="entry name" value="HhH1"/>
    <property type="match status" value="3"/>
</dbReference>
<evidence type="ECO:0000256" key="15">
    <source>
        <dbReference type="ARBA" id="ARBA00023204"/>
    </source>
</evidence>
<dbReference type="GO" id="GO:0006281">
    <property type="term" value="P:DNA repair"/>
    <property type="evidence" value="ECO:0007669"/>
    <property type="project" value="UniProtKB-KW"/>
</dbReference>
<name>A0A2U3QK11_9BACT</name>
<dbReference type="NCBIfam" id="NF006375">
    <property type="entry name" value="PRK08609.1"/>
    <property type="match status" value="1"/>
</dbReference>
<keyword evidence="8 25" id="KW-0808">Transferase</keyword>
<evidence type="ECO:0000256" key="4">
    <source>
        <dbReference type="ARBA" id="ARBA00012720"/>
    </source>
</evidence>
<evidence type="ECO:0000256" key="19">
    <source>
        <dbReference type="ARBA" id="ARBA00044678"/>
    </source>
</evidence>
<dbReference type="OrthoDB" id="9808747at2"/>
<evidence type="ECO:0000256" key="12">
    <source>
        <dbReference type="ARBA" id="ARBA00022843"/>
    </source>
</evidence>
<dbReference type="InterPro" id="IPR050243">
    <property type="entry name" value="PHP_phosphatase"/>
</dbReference>
<dbReference type="EMBL" id="OUUY01000114">
    <property type="protein sequence ID" value="SPQ01670.1"/>
    <property type="molecule type" value="Genomic_DNA"/>
</dbReference>
<dbReference type="SUPFAM" id="SSF89550">
    <property type="entry name" value="PHP domain-like"/>
    <property type="match status" value="1"/>
</dbReference>
<dbReference type="Gene3D" id="1.10.150.110">
    <property type="entry name" value="DNA polymerase beta, N-terminal domain-like"/>
    <property type="match status" value="1"/>
</dbReference>
<keyword evidence="9 25" id="KW-0548">Nucleotidyltransferase</keyword>
<dbReference type="Pfam" id="PF02811">
    <property type="entry name" value="PHP"/>
    <property type="match status" value="1"/>
</dbReference>
<dbReference type="InterPro" id="IPR043519">
    <property type="entry name" value="NT_sf"/>
</dbReference>
<dbReference type="InterPro" id="IPR002054">
    <property type="entry name" value="DNA-dir_DNA_pol_X"/>
</dbReference>
<feature type="domain" description="Helix-hairpin-helix DNA-binding motif class 1" evidence="22">
    <location>
        <begin position="50"/>
        <end position="69"/>
    </location>
</feature>
<dbReference type="InterPro" id="IPR003583">
    <property type="entry name" value="Hlx-hairpin-Hlx_DNA-bd_motif"/>
</dbReference>
<dbReference type="PANTHER" id="PTHR36928:SF1">
    <property type="entry name" value="PHOSPHATASE YCDX-RELATED"/>
    <property type="match status" value="1"/>
</dbReference>
<dbReference type="Gene3D" id="1.10.150.20">
    <property type="entry name" value="5' to 3' exonuclease, C-terminal subdomain"/>
    <property type="match status" value="1"/>
</dbReference>
<dbReference type="EC" id="2.7.7.7" evidence="3"/>
<dbReference type="Proteomes" id="UP000245125">
    <property type="component" value="Unassembled WGS sequence"/>
</dbReference>
<dbReference type="InterPro" id="IPR002008">
    <property type="entry name" value="DNA_pol_X_beta-like"/>
</dbReference>
<dbReference type="PIRSF" id="PIRSF005047">
    <property type="entry name" value="UCP005047_YshC"/>
    <property type="match status" value="1"/>
</dbReference>
<evidence type="ECO:0000256" key="14">
    <source>
        <dbReference type="ARBA" id="ARBA00023053"/>
    </source>
</evidence>
<dbReference type="PANTHER" id="PTHR36928">
    <property type="entry name" value="PHOSPHATASE YCDX-RELATED"/>
    <property type="match status" value="1"/>
</dbReference>
<reference evidence="26" key="1">
    <citation type="submission" date="2018-03" db="EMBL/GenBank/DDBJ databases">
        <authorList>
            <person name="Zecchin S."/>
        </authorList>
    </citation>
    <scope>NUCLEOTIDE SEQUENCE [LARGE SCALE GENOMIC DNA]</scope>
</reference>
<keyword evidence="14" id="KW-0915">Sodium</keyword>
<evidence type="ECO:0000256" key="1">
    <source>
        <dbReference type="ARBA" id="ARBA00001946"/>
    </source>
</evidence>
<dbReference type="InterPro" id="IPR022311">
    <property type="entry name" value="PolX-like"/>
</dbReference>
<dbReference type="InterPro" id="IPR037160">
    <property type="entry name" value="DNA_Pol_thumb_sf"/>
</dbReference>